<keyword evidence="7" id="KW-0963">Cytoplasm</keyword>
<feature type="transmembrane region" description="Helical" evidence="17">
    <location>
        <begin position="535"/>
        <end position="556"/>
    </location>
</feature>
<evidence type="ECO:0000259" key="18">
    <source>
        <dbReference type="PROSITE" id="PS50109"/>
    </source>
</evidence>
<keyword evidence="16" id="KW-0175">Coiled coil</keyword>
<dbReference type="PROSITE" id="PS50109">
    <property type="entry name" value="HIS_KIN"/>
    <property type="match status" value="1"/>
</dbReference>
<dbReference type="PANTHER" id="PTHR24421">
    <property type="entry name" value="NITRATE/NITRITE SENSOR PROTEIN NARX-RELATED"/>
    <property type="match status" value="1"/>
</dbReference>
<dbReference type="PRINTS" id="PR00344">
    <property type="entry name" value="BCTRLSENSOR"/>
</dbReference>
<comment type="function">
    <text evidence="14">Member of the two-component regulatory system NreB/NreC involved in the control of dissimilatory nitrate/nitrite reduction in response to oxygen. NreB functions as a direct oxygen sensor histidine kinase which is autophosphorylated, in the absence of oxygen, probably at the conserved histidine residue, and transfers its phosphate group probably to a conserved aspartate residue of NreC. NreB/NreC activates the expression of the nitrate (narGHJI) and nitrite (nir) reductase operons, as well as the putative nitrate transporter gene narT.</text>
</comment>
<dbReference type="EMBL" id="AP019376">
    <property type="protein sequence ID" value="BBH86489.1"/>
    <property type="molecule type" value="Genomic_DNA"/>
</dbReference>
<feature type="transmembrane region" description="Helical" evidence="17">
    <location>
        <begin position="449"/>
        <end position="468"/>
    </location>
</feature>
<dbReference type="InterPro" id="IPR004358">
    <property type="entry name" value="Sig_transdc_His_kin-like_C"/>
</dbReference>
<evidence type="ECO:0000256" key="14">
    <source>
        <dbReference type="ARBA" id="ARBA00024827"/>
    </source>
</evidence>
<dbReference type="InterPro" id="IPR036890">
    <property type="entry name" value="HATPase_C_sf"/>
</dbReference>
<comment type="cofactor">
    <cofactor evidence="2">
        <name>[4Fe-4S] cluster</name>
        <dbReference type="ChEBI" id="CHEBI:49883"/>
    </cofactor>
</comment>
<keyword evidence="12" id="KW-0902">Two-component regulatory system</keyword>
<evidence type="ECO:0000256" key="10">
    <source>
        <dbReference type="ARBA" id="ARBA00022777"/>
    </source>
</evidence>
<gene>
    <name evidence="19" type="ORF">KTC_12400</name>
</gene>
<reference evidence="19" key="1">
    <citation type="submission" date="2018-12" db="EMBL/GenBank/DDBJ databases">
        <title>Novel natural products biosynthetic potential of the class Ktedonobacteria.</title>
        <authorList>
            <person name="Zheng Y."/>
            <person name="Saitou A."/>
            <person name="Wang C.M."/>
            <person name="Toyoda A."/>
            <person name="Minakuchi Y."/>
            <person name="Sekiguchi Y."/>
            <person name="Ueda K."/>
            <person name="Takano H."/>
            <person name="Sakai Y."/>
            <person name="Yokota A."/>
            <person name="Yabe S."/>
        </authorList>
    </citation>
    <scope>NUCLEOTIDE SEQUENCE</scope>
    <source>
        <strain evidence="19">COM3</strain>
    </source>
</reference>
<sequence length="568" mass="63170">MGVATYLVVSHLVAAGAALSMVALLLHFGVSIVLTLLLACVAGMLVGWLLTLPLQSHLSMLELALARLAHGFAVEPLRTAMRWPVGPFYAIANAVSQRIGRYEQQAYLTAELRDQALRQAAEVAAQEERNRIARDLHDSVKQQLFSINMSAAAARAHGGGDNAEVQAAIVDIQRSVKEAQVEMQALLQQLHSSPLEQTGLAEALRMQAQALGYRTGAQVHTEIEPLPAGTVLSTAEQIFRLVQEAFANIARHARAGEVWLQLTTRGEWLHIEVRDNGQGFDPATVKQGMGLSNVRERVELLGGQLEIQSSPGQGTTLRARIPLLDTRALEHEQEQMQRETGKATEQAKSGLQLGASAVQATFLFMLLATLFGRSGILAIVCLLIGLLVVLSACIWGQVASFRVLINNGGQSRDSLSLLRRVHALWLKLLRLCIMGSWFSFIMVEGWRYPVAWWITFTLTIISCILLVVEHKRYYGIINRYFEKLLESGLRWQIAQEWGKLMQKMRGFLLWPLFVVALLLLGMITVSFPPSTARDWAGYALIALVLFRSVTLFIDYVQLKRWKQYTEEE</sequence>
<dbReference type="GO" id="GO:0000155">
    <property type="term" value="F:phosphorelay sensor kinase activity"/>
    <property type="evidence" value="ECO:0007669"/>
    <property type="project" value="InterPro"/>
</dbReference>
<evidence type="ECO:0000256" key="8">
    <source>
        <dbReference type="ARBA" id="ARBA00022679"/>
    </source>
</evidence>
<dbReference type="GO" id="GO:0046983">
    <property type="term" value="F:protein dimerization activity"/>
    <property type="evidence" value="ECO:0007669"/>
    <property type="project" value="InterPro"/>
</dbReference>
<dbReference type="InterPro" id="IPR050482">
    <property type="entry name" value="Sensor_HK_TwoCompSys"/>
</dbReference>
<evidence type="ECO:0000313" key="19">
    <source>
        <dbReference type="EMBL" id="BBH86489.1"/>
    </source>
</evidence>
<feature type="transmembrane region" description="Helical" evidence="17">
    <location>
        <begin position="377"/>
        <end position="404"/>
    </location>
</feature>
<evidence type="ECO:0000256" key="16">
    <source>
        <dbReference type="SAM" id="Coils"/>
    </source>
</evidence>
<feature type="coiled-coil region" evidence="16">
    <location>
        <begin position="162"/>
        <end position="189"/>
    </location>
</feature>
<accession>A0A455SHT5</accession>
<dbReference type="AlphaFoldDB" id="A0A455SHT5"/>
<dbReference type="Pfam" id="PF02518">
    <property type="entry name" value="HATPase_c"/>
    <property type="match status" value="1"/>
</dbReference>
<dbReference type="InterPro" id="IPR003594">
    <property type="entry name" value="HATPase_dom"/>
</dbReference>
<dbReference type="InterPro" id="IPR011712">
    <property type="entry name" value="Sig_transdc_His_kin_sub3_dim/P"/>
</dbReference>
<feature type="transmembrane region" description="Helical" evidence="17">
    <location>
        <begin position="507"/>
        <end position="529"/>
    </location>
</feature>
<organism evidence="19">
    <name type="scientific">Thermosporothrix sp. COM3</name>
    <dbReference type="NCBI Taxonomy" id="2490863"/>
    <lineage>
        <taxon>Bacteria</taxon>
        <taxon>Bacillati</taxon>
        <taxon>Chloroflexota</taxon>
        <taxon>Ktedonobacteria</taxon>
        <taxon>Ktedonobacterales</taxon>
        <taxon>Thermosporotrichaceae</taxon>
        <taxon>Thermosporothrix</taxon>
    </lineage>
</organism>
<dbReference type="GO" id="GO:0046872">
    <property type="term" value="F:metal ion binding"/>
    <property type="evidence" value="ECO:0007669"/>
    <property type="project" value="UniProtKB-KW"/>
</dbReference>
<evidence type="ECO:0000256" key="13">
    <source>
        <dbReference type="ARBA" id="ARBA00023014"/>
    </source>
</evidence>
<keyword evidence="13" id="KW-0411">Iron-sulfur</keyword>
<keyword evidence="17" id="KW-0472">Membrane</keyword>
<keyword evidence="17" id="KW-1133">Transmembrane helix</keyword>
<feature type="transmembrane region" description="Helical" evidence="17">
    <location>
        <begin position="32"/>
        <end position="52"/>
    </location>
</feature>
<evidence type="ECO:0000256" key="7">
    <source>
        <dbReference type="ARBA" id="ARBA00022490"/>
    </source>
</evidence>
<feature type="transmembrane region" description="Helical" evidence="17">
    <location>
        <begin position="424"/>
        <end position="443"/>
    </location>
</feature>
<comment type="subcellular location">
    <subcellularLocation>
        <location evidence="3">Cytoplasm</location>
    </subcellularLocation>
</comment>
<keyword evidence="17" id="KW-0812">Transmembrane</keyword>
<evidence type="ECO:0000256" key="2">
    <source>
        <dbReference type="ARBA" id="ARBA00001966"/>
    </source>
</evidence>
<dbReference type="GO" id="GO:0016020">
    <property type="term" value="C:membrane"/>
    <property type="evidence" value="ECO:0007669"/>
    <property type="project" value="InterPro"/>
</dbReference>
<evidence type="ECO:0000256" key="4">
    <source>
        <dbReference type="ARBA" id="ARBA00012438"/>
    </source>
</evidence>
<feature type="domain" description="Histidine kinase" evidence="18">
    <location>
        <begin position="135"/>
        <end position="325"/>
    </location>
</feature>
<dbReference type="PANTHER" id="PTHR24421:SF61">
    <property type="entry name" value="OXYGEN SENSOR HISTIDINE KINASE NREB"/>
    <property type="match status" value="1"/>
</dbReference>
<dbReference type="Gene3D" id="3.30.565.10">
    <property type="entry name" value="Histidine kinase-like ATPase, C-terminal domain"/>
    <property type="match status" value="1"/>
</dbReference>
<comment type="catalytic activity">
    <reaction evidence="1">
        <text>ATP + protein L-histidine = ADP + protein N-phospho-L-histidine.</text>
        <dbReference type="EC" id="2.7.13.3"/>
    </reaction>
</comment>
<keyword evidence="8" id="KW-0808">Transferase</keyword>
<evidence type="ECO:0000256" key="17">
    <source>
        <dbReference type="SAM" id="Phobius"/>
    </source>
</evidence>
<evidence type="ECO:0000256" key="1">
    <source>
        <dbReference type="ARBA" id="ARBA00000085"/>
    </source>
</evidence>
<dbReference type="Pfam" id="PF07730">
    <property type="entry name" value="HisKA_3"/>
    <property type="match status" value="1"/>
</dbReference>
<dbReference type="SUPFAM" id="SSF55874">
    <property type="entry name" value="ATPase domain of HSP90 chaperone/DNA topoisomerase II/histidine kinase"/>
    <property type="match status" value="1"/>
</dbReference>
<proteinExistence type="predicted"/>
<dbReference type="CDD" id="cd16917">
    <property type="entry name" value="HATPase_UhpB-NarQ-NarX-like"/>
    <property type="match status" value="1"/>
</dbReference>
<keyword evidence="6" id="KW-0004">4Fe-4S</keyword>
<dbReference type="InterPro" id="IPR005467">
    <property type="entry name" value="His_kinase_dom"/>
</dbReference>
<dbReference type="Gene3D" id="1.20.5.1930">
    <property type="match status" value="1"/>
</dbReference>
<dbReference type="GO" id="GO:0051539">
    <property type="term" value="F:4 iron, 4 sulfur cluster binding"/>
    <property type="evidence" value="ECO:0007669"/>
    <property type="project" value="UniProtKB-KW"/>
</dbReference>
<evidence type="ECO:0000256" key="12">
    <source>
        <dbReference type="ARBA" id="ARBA00023012"/>
    </source>
</evidence>
<dbReference type="SMART" id="SM00387">
    <property type="entry name" value="HATPase_c"/>
    <property type="match status" value="1"/>
</dbReference>
<evidence type="ECO:0000256" key="9">
    <source>
        <dbReference type="ARBA" id="ARBA00022723"/>
    </source>
</evidence>
<evidence type="ECO:0000256" key="15">
    <source>
        <dbReference type="ARBA" id="ARBA00030800"/>
    </source>
</evidence>
<evidence type="ECO:0000256" key="11">
    <source>
        <dbReference type="ARBA" id="ARBA00023004"/>
    </source>
</evidence>
<dbReference type="GO" id="GO:0005737">
    <property type="term" value="C:cytoplasm"/>
    <property type="evidence" value="ECO:0007669"/>
    <property type="project" value="UniProtKB-SubCell"/>
</dbReference>
<evidence type="ECO:0000256" key="5">
    <source>
        <dbReference type="ARBA" id="ARBA00017322"/>
    </source>
</evidence>
<keyword evidence="11" id="KW-0408">Iron</keyword>
<dbReference type="EC" id="2.7.13.3" evidence="4"/>
<name>A0A455SHT5_9CHLR</name>
<keyword evidence="9" id="KW-0479">Metal-binding</keyword>
<evidence type="ECO:0000256" key="3">
    <source>
        <dbReference type="ARBA" id="ARBA00004496"/>
    </source>
</evidence>
<protein>
    <recommendedName>
        <fullName evidence="5">Oxygen sensor histidine kinase NreB</fullName>
        <ecNumber evidence="4">2.7.13.3</ecNumber>
    </recommendedName>
    <alternativeName>
        <fullName evidence="15">Nitrogen regulation protein B</fullName>
    </alternativeName>
</protein>
<evidence type="ECO:0000256" key="6">
    <source>
        <dbReference type="ARBA" id="ARBA00022485"/>
    </source>
</evidence>
<feature type="transmembrane region" description="Helical" evidence="17">
    <location>
        <begin position="7"/>
        <end position="26"/>
    </location>
</feature>
<keyword evidence="10" id="KW-0418">Kinase</keyword>